<comment type="caution">
    <text evidence="1">The sequence shown here is derived from an EMBL/GenBank/DDBJ whole genome shotgun (WGS) entry which is preliminary data.</text>
</comment>
<evidence type="ECO:0000313" key="2">
    <source>
        <dbReference type="Proteomes" id="UP000196331"/>
    </source>
</evidence>
<organism evidence="1 2">
    <name type="scientific">Halomonas citrativorans</name>
    <dbReference type="NCBI Taxonomy" id="2742612"/>
    <lineage>
        <taxon>Bacteria</taxon>
        <taxon>Pseudomonadati</taxon>
        <taxon>Pseudomonadota</taxon>
        <taxon>Gammaproteobacteria</taxon>
        <taxon>Oceanospirillales</taxon>
        <taxon>Halomonadaceae</taxon>
        <taxon>Halomonas</taxon>
    </lineage>
</organism>
<name>A0A1R4HX28_9GAMM</name>
<accession>A0A1R4HX28</accession>
<dbReference type="AlphaFoldDB" id="A0A1R4HX28"/>
<reference evidence="1 2" key="1">
    <citation type="submission" date="2017-02" db="EMBL/GenBank/DDBJ databases">
        <authorList>
            <person name="Dridi B."/>
        </authorList>
    </citation>
    <scope>NUCLEOTIDE SEQUENCE [LARGE SCALE GENOMIC DNA]</scope>
    <source>
        <strain evidence="1 2">JB380</strain>
    </source>
</reference>
<gene>
    <name evidence="1" type="ORF">CZ787_06465</name>
</gene>
<sequence>MDLFGFDIKKAWCSFGLHRIRSESVPFAPLPFIKAFLAFR</sequence>
<proteinExistence type="predicted"/>
<dbReference type="EMBL" id="FUKM01000028">
    <property type="protein sequence ID" value="SJN11723.1"/>
    <property type="molecule type" value="Genomic_DNA"/>
</dbReference>
<dbReference type="Proteomes" id="UP000196331">
    <property type="component" value="Unassembled WGS sequence"/>
</dbReference>
<evidence type="ECO:0000313" key="1">
    <source>
        <dbReference type="EMBL" id="SJN11723.1"/>
    </source>
</evidence>
<protein>
    <submittedName>
        <fullName evidence="1">Uncharacterized protein</fullName>
    </submittedName>
</protein>